<reference evidence="2" key="1">
    <citation type="submission" date="2019-01" db="EMBL/GenBank/DDBJ databases">
        <title>Whole genome sequencing and annotation enables comparative genome analysis that reveals unique features of the Chlamydia suis R19 Genome.</title>
        <authorList>
            <person name="Dimond Z.E."/>
        </authorList>
    </citation>
    <scope>NUCLEOTIDE SEQUENCE [LARGE SCALE GENOMIC DNA]</scope>
    <source>
        <strain evidence="2">R19</strain>
    </source>
</reference>
<accession>A0ABX6IQ92</accession>
<feature type="compositionally biased region" description="Polar residues" evidence="1">
    <location>
        <begin position="43"/>
        <end position="52"/>
    </location>
</feature>
<feature type="region of interest" description="Disordered" evidence="1">
    <location>
        <begin position="21"/>
        <end position="58"/>
    </location>
</feature>
<proteinExistence type="predicted"/>
<evidence type="ECO:0000313" key="3">
    <source>
        <dbReference type="Proteomes" id="UP000512184"/>
    </source>
</evidence>
<evidence type="ECO:0000313" key="2">
    <source>
        <dbReference type="EMBL" id="QHP83278.1"/>
    </source>
</evidence>
<evidence type="ECO:0000256" key="1">
    <source>
        <dbReference type="SAM" id="MobiDB-lite"/>
    </source>
</evidence>
<organism evidence="2 3">
    <name type="scientific">Chlamydia suis</name>
    <dbReference type="NCBI Taxonomy" id="83559"/>
    <lineage>
        <taxon>Bacteria</taxon>
        <taxon>Pseudomonadati</taxon>
        <taxon>Chlamydiota</taxon>
        <taxon>Chlamydiia</taxon>
        <taxon>Chlamydiales</taxon>
        <taxon>Chlamydiaceae</taxon>
        <taxon>Chlamydia/Chlamydophila group</taxon>
        <taxon>Chlamydia</taxon>
    </lineage>
</organism>
<keyword evidence="3" id="KW-1185">Reference proteome</keyword>
<name>A0ABX6IQ92_9CHLA</name>
<gene>
    <name evidence="2" type="primary">hypothetical protein</name>
    <name evidence="2" type="ORF">Chls_403</name>
</gene>
<dbReference type="Proteomes" id="UP000512184">
    <property type="component" value="Chromosome"/>
</dbReference>
<protein>
    <submittedName>
        <fullName evidence="2">Uncharacterized protein</fullName>
    </submittedName>
</protein>
<sequence>MSSVINGLGGLSPSLWSRMCRETHNNDNDSVDGNNAGGASPSPICTQPTSVSPGRDGMPFQPVMGACSFGVQGLLRNSSGGRGLFTRGLGRFSSQGIGLTSFSSTLAEDCVDSTSSASGAFPVSVIRQQPQQFRSSSQASLQLATMLSGMSSLSGSNLFTLFGEDLAKYFTTTSDQVDCAASLNSELRDLLKNATVFDVGEILLGLGTDGKTSNTSPLASLLLSHYALLNKDNLDVKQLVELLQKINKESGASEQTQISGFAESCSNFFGTLSSSSNSIVGAVGIAGKGLADLLALAAKSQRFNKSMIMCHDSCKPCCTRSCGCDSCGCAGGEGGCGGFGSFLCGCAEIWCCNDSVQAEADLTDYVNKIKELEEAVGSTIFMLGLQNMGITVADLISGSIAGIPSPAQLEVACKEAVSTIGQLMMRMSHEKWLRRFCSCAELVDNSTFWKQSVQSGLLGRTPTKSLPELGTRIKITTPVGGRQEAVNFDLELLLPALSYLQVTTQTGSEGDGLDIDQTSMILSRVCAVLSAAVGDQGTPVWMTPRQLMDLVCICIASCDISLIGGPSCEDCKEFTCAILEGKCPKDRICSDTRNAQAEIRKLVVKQEAKNAFIDLLTSLRDPNSRESRVLLRECLSSWARRAGVAATGN</sequence>
<dbReference type="EMBL" id="CP035278">
    <property type="protein sequence ID" value="QHP83278.1"/>
    <property type="molecule type" value="Genomic_DNA"/>
</dbReference>
<dbReference type="RefSeq" id="WP_181389245.1">
    <property type="nucleotide sequence ID" value="NZ_CP035278.1"/>
</dbReference>